<evidence type="ECO:0000313" key="5">
    <source>
        <dbReference type="Proteomes" id="UP000095395"/>
    </source>
</evidence>
<organism evidence="1 4">
    <name type="scientific">Roseburia inulinivorans</name>
    <dbReference type="NCBI Taxonomy" id="360807"/>
    <lineage>
        <taxon>Bacteria</taxon>
        <taxon>Bacillati</taxon>
        <taxon>Bacillota</taxon>
        <taxon>Clostridia</taxon>
        <taxon>Lachnospirales</taxon>
        <taxon>Lachnospiraceae</taxon>
        <taxon>Roseburia</taxon>
    </lineage>
</organism>
<dbReference type="AlphaFoldDB" id="A0A0M6WI12"/>
<reference evidence="4" key="2">
    <citation type="submission" date="2015-05" db="EMBL/GenBank/DDBJ databases">
        <authorList>
            <consortium name="Pathogen Informatics"/>
        </authorList>
    </citation>
    <scope>NUCLEOTIDE SEQUENCE [LARGE SCALE GENOMIC DNA]</scope>
    <source>
        <strain evidence="3 5">2789STDY5608835</strain>
        <strain evidence="2 6">2789STDY5608887</strain>
        <strain evidence="4">L1-83</strain>
    </source>
</reference>
<sequence length="48" mass="5562">MEISNNQSYYINPNTRQFTSNVKNTAIKDREVFNGSMQNLLNPIEDLV</sequence>
<reference evidence="1" key="1">
    <citation type="submission" date="2015-05" db="EMBL/GenBank/DDBJ databases">
        <authorList>
            <person name="Wang D.B."/>
            <person name="Wang M."/>
        </authorList>
    </citation>
    <scope>NUCLEOTIDE SEQUENCE [LARGE SCALE GENOMIC DNA]</scope>
    <source>
        <strain evidence="1">L1-83</strain>
    </source>
</reference>
<dbReference type="EMBL" id="CYYR01000004">
    <property type="protein sequence ID" value="CUN57299.1"/>
    <property type="molecule type" value="Genomic_DNA"/>
</dbReference>
<dbReference type="Proteomes" id="UP000095453">
    <property type="component" value="Unassembled WGS sequence"/>
</dbReference>
<dbReference type="RefSeq" id="WP_007889071.1">
    <property type="nucleotide sequence ID" value="NZ_CVRS01000062.1"/>
</dbReference>
<dbReference type="GeneID" id="75164410"/>
<protein>
    <submittedName>
        <fullName evidence="1">Uncharacterized protein</fullName>
    </submittedName>
</protein>
<dbReference type="Proteomes" id="UP000049828">
    <property type="component" value="Unassembled WGS sequence"/>
</dbReference>
<evidence type="ECO:0000313" key="3">
    <source>
        <dbReference type="EMBL" id="CUN57299.1"/>
    </source>
</evidence>
<dbReference type="Proteomes" id="UP000095395">
    <property type="component" value="Unassembled WGS sequence"/>
</dbReference>
<evidence type="ECO:0000313" key="2">
    <source>
        <dbReference type="EMBL" id="CUN24742.1"/>
    </source>
</evidence>
<keyword evidence="4" id="KW-1185">Reference proteome</keyword>
<accession>A0A0M6WI12</accession>
<evidence type="ECO:0000313" key="4">
    <source>
        <dbReference type="Proteomes" id="UP000049828"/>
    </source>
</evidence>
<dbReference type="EMBL" id="CVRS01000062">
    <property type="protein sequence ID" value="CRL35767.1"/>
    <property type="molecule type" value="Genomic_DNA"/>
</dbReference>
<proteinExistence type="predicted"/>
<evidence type="ECO:0000313" key="6">
    <source>
        <dbReference type="Proteomes" id="UP000095453"/>
    </source>
</evidence>
<name>A0A0M6WI12_9FIRM</name>
<evidence type="ECO:0000313" key="1">
    <source>
        <dbReference type="EMBL" id="CRL35767.1"/>
    </source>
</evidence>
<dbReference type="EMBL" id="CYXX01000026">
    <property type="protein sequence ID" value="CUN24742.1"/>
    <property type="molecule type" value="Genomic_DNA"/>
</dbReference>
<gene>
    <name evidence="3" type="ORF">ERS852392_00766</name>
    <name evidence="2" type="ORF">ERS852444_02780</name>
    <name evidence="1" type="ORF">RIL183_17581</name>
</gene>